<gene>
    <name evidence="9" type="ORF">SAMN05443248_6935</name>
</gene>
<dbReference type="GO" id="GO:0022857">
    <property type="term" value="F:transmembrane transporter activity"/>
    <property type="evidence" value="ECO:0007669"/>
    <property type="project" value="InterPro"/>
</dbReference>
<dbReference type="InterPro" id="IPR004638">
    <property type="entry name" value="EmrB-like"/>
</dbReference>
<evidence type="ECO:0000256" key="1">
    <source>
        <dbReference type="ARBA" id="ARBA00004651"/>
    </source>
</evidence>
<dbReference type="OrthoDB" id="2414439at2"/>
<keyword evidence="2" id="KW-0813">Transport</keyword>
<evidence type="ECO:0000313" key="9">
    <source>
        <dbReference type="EMBL" id="SHH93473.1"/>
    </source>
</evidence>
<feature type="domain" description="Major facilitator superfamily (MFS) profile" evidence="8">
    <location>
        <begin position="32"/>
        <end position="505"/>
    </location>
</feature>
<comment type="subcellular location">
    <subcellularLocation>
        <location evidence="1">Cell membrane</location>
        <topology evidence="1">Multi-pass membrane protein</topology>
    </subcellularLocation>
</comment>
<keyword evidence="4 7" id="KW-0812">Transmembrane</keyword>
<protein>
    <submittedName>
        <fullName evidence="9">Drug resistance transporter, EmrB/QacA subfamily</fullName>
    </submittedName>
</protein>
<dbReference type="NCBIfam" id="TIGR00711">
    <property type="entry name" value="efflux_EmrB"/>
    <property type="match status" value="1"/>
</dbReference>
<dbReference type="PROSITE" id="PS50850">
    <property type="entry name" value="MFS"/>
    <property type="match status" value="1"/>
</dbReference>
<feature type="transmembrane region" description="Helical" evidence="7">
    <location>
        <begin position="351"/>
        <end position="370"/>
    </location>
</feature>
<sequence length="513" mass="52295">MVGSIQAPCDANIIRATPAFPVALTQKRKRLTLAATILGSSMAFIDGSVVNIALPAIQQALHADAASTQWIVNGYLLLLGALVLVGGSAADLYGRRRIFLVGVGLFTAASIACALSPDITVLVVSRAVQGVGAALLTPASLAMLGATFDEHERSHAIGIWAGAGALTMAAGPLLGGWLVDQVSWRAIFLLNVPLAVAAAGLAAGFACESRDPEAKSLDLSGAVTIAIGLAALTRGLGAIPASGFHDKTVLGALGVGVAFLAAFVAIEARSGERAMMPLSFYRSRNFSGTNTLTLLLYFAFGGALYYLPFGLIRLGGYSATEAGAALLPLALILGFGASFAGRFADRFGPRLPLTIGPIILAGGLAMLAFVDLRESYWIGVFPAICVMAVGMTMTVPPLTSTVMASVGEARAGIASGVNNAIARVAGLLAVAAFGAVLFASFSQHLVGLPPARANEALNMVLAGQAGVAEGVRVAFDRALQTVMMVAAFCAMLGGIAGALSIRPISPESARSNT</sequence>
<evidence type="ECO:0000256" key="4">
    <source>
        <dbReference type="ARBA" id="ARBA00022692"/>
    </source>
</evidence>
<dbReference type="InterPro" id="IPR011701">
    <property type="entry name" value="MFS"/>
</dbReference>
<evidence type="ECO:0000256" key="6">
    <source>
        <dbReference type="ARBA" id="ARBA00023136"/>
    </source>
</evidence>
<feature type="transmembrane region" description="Helical" evidence="7">
    <location>
        <begin position="123"/>
        <end position="145"/>
    </location>
</feature>
<feature type="transmembrane region" description="Helical" evidence="7">
    <location>
        <begin position="157"/>
        <end position="178"/>
    </location>
</feature>
<evidence type="ECO:0000256" key="5">
    <source>
        <dbReference type="ARBA" id="ARBA00022989"/>
    </source>
</evidence>
<accession>A0A1M5X2N0</accession>
<evidence type="ECO:0000256" key="3">
    <source>
        <dbReference type="ARBA" id="ARBA00022475"/>
    </source>
</evidence>
<dbReference type="PANTHER" id="PTHR42718">
    <property type="entry name" value="MAJOR FACILITATOR SUPERFAMILY MULTIDRUG TRANSPORTER MFSC"/>
    <property type="match status" value="1"/>
</dbReference>
<reference evidence="9 10" key="1">
    <citation type="submission" date="2016-11" db="EMBL/GenBank/DDBJ databases">
        <authorList>
            <person name="Jaros S."/>
            <person name="Januszkiewicz K."/>
            <person name="Wedrychowicz H."/>
        </authorList>
    </citation>
    <scope>NUCLEOTIDE SEQUENCE [LARGE SCALE GENOMIC DNA]</scope>
    <source>
        <strain evidence="9 10">GAS138</strain>
    </source>
</reference>
<evidence type="ECO:0000256" key="2">
    <source>
        <dbReference type="ARBA" id="ARBA00022448"/>
    </source>
</evidence>
<organism evidence="9 10">
    <name type="scientific">Bradyrhizobium erythrophlei</name>
    <dbReference type="NCBI Taxonomy" id="1437360"/>
    <lineage>
        <taxon>Bacteria</taxon>
        <taxon>Pseudomonadati</taxon>
        <taxon>Pseudomonadota</taxon>
        <taxon>Alphaproteobacteria</taxon>
        <taxon>Hyphomicrobiales</taxon>
        <taxon>Nitrobacteraceae</taxon>
        <taxon>Bradyrhizobium</taxon>
    </lineage>
</organism>
<feature type="transmembrane region" description="Helical" evidence="7">
    <location>
        <begin position="324"/>
        <end position="344"/>
    </location>
</feature>
<proteinExistence type="predicted"/>
<dbReference type="AlphaFoldDB" id="A0A1M5X2N0"/>
<dbReference type="Gene3D" id="1.20.1720.10">
    <property type="entry name" value="Multidrug resistance protein D"/>
    <property type="match status" value="1"/>
</dbReference>
<keyword evidence="3" id="KW-1003">Cell membrane</keyword>
<feature type="transmembrane region" description="Helical" evidence="7">
    <location>
        <begin position="289"/>
        <end position="312"/>
    </location>
</feature>
<feature type="transmembrane region" description="Helical" evidence="7">
    <location>
        <begin position="98"/>
        <end position="117"/>
    </location>
</feature>
<dbReference type="InterPro" id="IPR036259">
    <property type="entry name" value="MFS_trans_sf"/>
</dbReference>
<dbReference type="PANTHER" id="PTHR42718:SF42">
    <property type="entry name" value="EXPORT PROTEIN"/>
    <property type="match status" value="1"/>
</dbReference>
<evidence type="ECO:0000256" key="7">
    <source>
        <dbReference type="SAM" id="Phobius"/>
    </source>
</evidence>
<feature type="transmembrane region" description="Helical" evidence="7">
    <location>
        <begin position="184"/>
        <end position="207"/>
    </location>
</feature>
<keyword evidence="5 7" id="KW-1133">Transmembrane helix</keyword>
<evidence type="ECO:0000313" key="10">
    <source>
        <dbReference type="Proteomes" id="UP000189796"/>
    </source>
</evidence>
<dbReference type="EMBL" id="LT670817">
    <property type="protein sequence ID" value="SHH93473.1"/>
    <property type="molecule type" value="Genomic_DNA"/>
</dbReference>
<dbReference type="Proteomes" id="UP000189796">
    <property type="component" value="Chromosome I"/>
</dbReference>
<feature type="transmembrane region" description="Helical" evidence="7">
    <location>
        <begin position="482"/>
        <end position="501"/>
    </location>
</feature>
<feature type="transmembrane region" description="Helical" evidence="7">
    <location>
        <begin position="249"/>
        <end position="268"/>
    </location>
</feature>
<feature type="transmembrane region" description="Helical" evidence="7">
    <location>
        <begin position="376"/>
        <end position="399"/>
    </location>
</feature>
<evidence type="ECO:0000259" key="8">
    <source>
        <dbReference type="PROSITE" id="PS50850"/>
    </source>
</evidence>
<feature type="transmembrane region" description="Helical" evidence="7">
    <location>
        <begin position="31"/>
        <end position="54"/>
    </location>
</feature>
<dbReference type="GO" id="GO:0005886">
    <property type="term" value="C:plasma membrane"/>
    <property type="evidence" value="ECO:0007669"/>
    <property type="project" value="UniProtKB-SubCell"/>
</dbReference>
<feature type="transmembrane region" description="Helical" evidence="7">
    <location>
        <begin position="219"/>
        <end position="237"/>
    </location>
</feature>
<dbReference type="CDD" id="cd17321">
    <property type="entry name" value="MFS_MMR_MDR_like"/>
    <property type="match status" value="1"/>
</dbReference>
<dbReference type="InterPro" id="IPR020846">
    <property type="entry name" value="MFS_dom"/>
</dbReference>
<name>A0A1M5X2N0_9BRAD</name>
<dbReference type="Pfam" id="PF07690">
    <property type="entry name" value="MFS_1"/>
    <property type="match status" value="1"/>
</dbReference>
<keyword evidence="6 7" id="KW-0472">Membrane</keyword>
<dbReference type="RefSeq" id="WP_079605233.1">
    <property type="nucleotide sequence ID" value="NZ_LT670817.1"/>
</dbReference>
<dbReference type="Gene3D" id="1.20.1250.20">
    <property type="entry name" value="MFS general substrate transporter like domains"/>
    <property type="match status" value="1"/>
</dbReference>
<feature type="transmembrane region" description="Helical" evidence="7">
    <location>
        <begin position="420"/>
        <end position="441"/>
    </location>
</feature>
<feature type="transmembrane region" description="Helical" evidence="7">
    <location>
        <begin position="74"/>
        <end position="93"/>
    </location>
</feature>
<dbReference type="SUPFAM" id="SSF103473">
    <property type="entry name" value="MFS general substrate transporter"/>
    <property type="match status" value="1"/>
</dbReference>